<evidence type="ECO:0000313" key="1">
    <source>
        <dbReference type="EMBL" id="PON71287.1"/>
    </source>
</evidence>
<dbReference type="EMBL" id="JXTB01000045">
    <property type="protein sequence ID" value="PON71287.1"/>
    <property type="molecule type" value="Genomic_DNA"/>
</dbReference>
<comment type="caution">
    <text evidence="1">The sequence shown here is derived from an EMBL/GenBank/DDBJ whole genome shotgun (WGS) entry which is preliminary data.</text>
</comment>
<dbReference type="AlphaFoldDB" id="A0A2P5DDE7"/>
<proteinExistence type="predicted"/>
<accession>A0A2P5DDE7</accession>
<gene>
    <name evidence="1" type="ORF">PanWU01x14_074270</name>
</gene>
<keyword evidence="2" id="KW-1185">Reference proteome</keyword>
<name>A0A2P5DDE7_PARAD</name>
<organism evidence="1 2">
    <name type="scientific">Parasponia andersonii</name>
    <name type="common">Sponia andersonii</name>
    <dbReference type="NCBI Taxonomy" id="3476"/>
    <lineage>
        <taxon>Eukaryota</taxon>
        <taxon>Viridiplantae</taxon>
        <taxon>Streptophyta</taxon>
        <taxon>Embryophyta</taxon>
        <taxon>Tracheophyta</taxon>
        <taxon>Spermatophyta</taxon>
        <taxon>Magnoliopsida</taxon>
        <taxon>eudicotyledons</taxon>
        <taxon>Gunneridae</taxon>
        <taxon>Pentapetalae</taxon>
        <taxon>rosids</taxon>
        <taxon>fabids</taxon>
        <taxon>Rosales</taxon>
        <taxon>Cannabaceae</taxon>
        <taxon>Parasponia</taxon>
    </lineage>
</organism>
<reference evidence="2" key="1">
    <citation type="submission" date="2016-06" db="EMBL/GenBank/DDBJ databases">
        <title>Parallel loss of symbiosis genes in relatives of nitrogen-fixing non-legume Parasponia.</title>
        <authorList>
            <person name="Van Velzen R."/>
            <person name="Holmer R."/>
            <person name="Bu F."/>
            <person name="Rutten L."/>
            <person name="Van Zeijl A."/>
            <person name="Liu W."/>
            <person name="Santuari L."/>
            <person name="Cao Q."/>
            <person name="Sharma T."/>
            <person name="Shen D."/>
            <person name="Roswanjaya Y."/>
            <person name="Wardhani T."/>
            <person name="Kalhor M.S."/>
            <person name="Jansen J."/>
            <person name="Van den Hoogen J."/>
            <person name="Gungor B."/>
            <person name="Hartog M."/>
            <person name="Hontelez J."/>
            <person name="Verver J."/>
            <person name="Yang W.-C."/>
            <person name="Schijlen E."/>
            <person name="Repin R."/>
            <person name="Schilthuizen M."/>
            <person name="Schranz E."/>
            <person name="Heidstra R."/>
            <person name="Miyata K."/>
            <person name="Fedorova E."/>
            <person name="Kohlen W."/>
            <person name="Bisseling T."/>
            <person name="Smit S."/>
            <person name="Geurts R."/>
        </authorList>
    </citation>
    <scope>NUCLEOTIDE SEQUENCE [LARGE SCALE GENOMIC DNA]</scope>
    <source>
        <strain evidence="2">cv. WU1-14</strain>
    </source>
</reference>
<protein>
    <submittedName>
        <fullName evidence="1">Uncharacterized protein</fullName>
    </submittedName>
</protein>
<sequence>MGQRLQHCNTSQWQSSGVKQREGRHYIPLPTSSLYYSLVDFLDLRLEITNWREVV</sequence>
<evidence type="ECO:0000313" key="2">
    <source>
        <dbReference type="Proteomes" id="UP000237105"/>
    </source>
</evidence>
<dbReference type="Proteomes" id="UP000237105">
    <property type="component" value="Unassembled WGS sequence"/>
</dbReference>